<name>A0A8S5M864_9CAUD</name>
<reference evidence="1" key="1">
    <citation type="journal article" date="2021" name="Proc. Natl. Acad. Sci. U.S.A.">
        <title>A Catalog of Tens of Thousands of Viruses from Human Metagenomes Reveals Hidden Associations with Chronic Diseases.</title>
        <authorList>
            <person name="Tisza M.J."/>
            <person name="Buck C.B."/>
        </authorList>
    </citation>
    <scope>NUCLEOTIDE SEQUENCE</scope>
    <source>
        <strain evidence="1">Ctrgt10</strain>
    </source>
</reference>
<proteinExistence type="predicted"/>
<organism evidence="1">
    <name type="scientific">Siphoviridae sp. ctrgt10</name>
    <dbReference type="NCBI Taxonomy" id="2826479"/>
    <lineage>
        <taxon>Viruses</taxon>
        <taxon>Duplodnaviria</taxon>
        <taxon>Heunggongvirae</taxon>
        <taxon>Uroviricota</taxon>
        <taxon>Caudoviricetes</taxon>
    </lineage>
</organism>
<accession>A0A8S5M864</accession>
<dbReference type="EMBL" id="BK014839">
    <property type="protein sequence ID" value="DAD78155.1"/>
    <property type="molecule type" value="Genomic_DNA"/>
</dbReference>
<protein>
    <submittedName>
        <fullName evidence="1">Tail protein</fullName>
    </submittedName>
</protein>
<sequence length="178" mass="20899">MFYTNEQVPVIYPEKSRDFQLLATLLDTYINAVKGYADRIKFQISPAKCEEQFLELLCTRYGFFHKNYLPAAILRRILAVFPEAIRWKGSLRGISTAVQAVLSYYADVYNVEFDVKHYQYNRRREQLIIKAKCYFLENIDITYLQDILRYVVPAGTSVVLEKYYQENPAPDETLNIPL</sequence>
<evidence type="ECO:0000313" key="1">
    <source>
        <dbReference type="EMBL" id="DAD78155.1"/>
    </source>
</evidence>